<evidence type="ECO:0000256" key="7">
    <source>
        <dbReference type="RuleBase" id="RU000461"/>
    </source>
</evidence>
<comment type="caution">
    <text evidence="8">The sequence shown here is derived from an EMBL/GenBank/DDBJ whole genome shotgun (WGS) entry which is preliminary data.</text>
</comment>
<dbReference type="Proteomes" id="UP000319160">
    <property type="component" value="Unassembled WGS sequence"/>
</dbReference>
<evidence type="ECO:0000256" key="6">
    <source>
        <dbReference type="PIRSR" id="PIRSR602401-1"/>
    </source>
</evidence>
<evidence type="ECO:0000256" key="2">
    <source>
        <dbReference type="ARBA" id="ARBA00022617"/>
    </source>
</evidence>
<feature type="binding site" description="axial binding residue" evidence="6">
    <location>
        <position position="438"/>
    </location>
    <ligand>
        <name>heme</name>
        <dbReference type="ChEBI" id="CHEBI:30413"/>
    </ligand>
    <ligandPart>
        <name>Fe</name>
        <dbReference type="ChEBI" id="CHEBI:18248"/>
    </ligandPart>
</feature>
<dbReference type="PRINTS" id="PR00385">
    <property type="entry name" value="P450"/>
</dbReference>
<dbReference type="PRINTS" id="PR00463">
    <property type="entry name" value="EP450I"/>
</dbReference>
<keyword evidence="7" id="KW-0503">Monooxygenase</keyword>
<evidence type="ECO:0000256" key="3">
    <source>
        <dbReference type="ARBA" id="ARBA00022723"/>
    </source>
</evidence>
<dbReference type="STRING" id="2512241.A0A553HR64"/>
<evidence type="ECO:0000313" key="8">
    <source>
        <dbReference type="EMBL" id="TRX90436.1"/>
    </source>
</evidence>
<dbReference type="GO" id="GO:0044550">
    <property type="term" value="P:secondary metabolite biosynthetic process"/>
    <property type="evidence" value="ECO:0007669"/>
    <property type="project" value="UniProtKB-ARBA"/>
</dbReference>
<keyword evidence="2 6" id="KW-0349">Heme</keyword>
<dbReference type="CDD" id="cd11060">
    <property type="entry name" value="CYP57A1-like"/>
    <property type="match status" value="1"/>
</dbReference>
<dbReference type="PANTHER" id="PTHR24305">
    <property type="entry name" value="CYTOCHROME P450"/>
    <property type="match status" value="1"/>
</dbReference>
<dbReference type="OrthoDB" id="3934656at2759"/>
<gene>
    <name evidence="8" type="ORF">FHL15_008605</name>
</gene>
<dbReference type="SUPFAM" id="SSF48264">
    <property type="entry name" value="Cytochrome P450"/>
    <property type="match status" value="1"/>
</dbReference>
<dbReference type="GO" id="GO:0020037">
    <property type="term" value="F:heme binding"/>
    <property type="evidence" value="ECO:0007669"/>
    <property type="project" value="InterPro"/>
</dbReference>
<evidence type="ECO:0000313" key="9">
    <source>
        <dbReference type="Proteomes" id="UP000319160"/>
    </source>
</evidence>
<dbReference type="InterPro" id="IPR001128">
    <property type="entry name" value="Cyt_P450"/>
</dbReference>
<keyword evidence="5 6" id="KW-0408">Iron</keyword>
<proteinExistence type="inferred from homology"/>
<sequence length="505" mass="55540">MMLSYFILPATILALVGVRLVLNWSKLREAPGPILAGFTNIWRAYHQYNGTLREKLIELHAKHGTVVRYGVKCISISDPEVINVVYGSRAGFITAESYKVLMGYQNGKDVPSLVSTRNEKQHGALRRSVANAFTPTAALDYEKWIDLTIEELLESVARRPEFDLASTALWYTMDASARFSFGEPLGCLAAEGDVGGSIQLIRDRLSHWARWASYPRIERLVHRNPIFKPPTRGPSSMVAAATAKLNARKNDKGVSKEDKEADVTPDLLDRFLEASKDFPQALDGQGIVGMLMSTISGAGDTTASTIAAMLFYLMKNPEILKKLEDELTDAGIQEVPAFAEVSKLPYLNAVLKESMRVFTPLSFPMERLVPAGGAVIAGMYFPKGTSVGCMPAAIHLNRGVFGDDVDVFRPERWLIEDREQRRLMEAAHMGFSRGRRNCLGQNIAVLSIKKVVPALIMKFKFNLVDSNASLKADYATAAAVVEPIYVTSKIKTDVSISSTGGKGNC</sequence>
<dbReference type="PROSITE" id="PS00086">
    <property type="entry name" value="CYTOCHROME_P450"/>
    <property type="match status" value="1"/>
</dbReference>
<name>A0A553HR64_9PEZI</name>
<organism evidence="8 9">
    <name type="scientific">Xylaria flabelliformis</name>
    <dbReference type="NCBI Taxonomy" id="2512241"/>
    <lineage>
        <taxon>Eukaryota</taxon>
        <taxon>Fungi</taxon>
        <taxon>Dikarya</taxon>
        <taxon>Ascomycota</taxon>
        <taxon>Pezizomycotina</taxon>
        <taxon>Sordariomycetes</taxon>
        <taxon>Xylariomycetidae</taxon>
        <taxon>Xylariales</taxon>
        <taxon>Xylariaceae</taxon>
        <taxon>Xylaria</taxon>
    </lineage>
</organism>
<dbReference type="GO" id="GO:0005506">
    <property type="term" value="F:iron ion binding"/>
    <property type="evidence" value="ECO:0007669"/>
    <property type="project" value="InterPro"/>
</dbReference>
<dbReference type="AlphaFoldDB" id="A0A553HR64"/>
<comment type="similarity">
    <text evidence="7">Belongs to the cytochrome P450 family.</text>
</comment>
<dbReference type="GO" id="GO:0016705">
    <property type="term" value="F:oxidoreductase activity, acting on paired donors, with incorporation or reduction of molecular oxygen"/>
    <property type="evidence" value="ECO:0007669"/>
    <property type="project" value="InterPro"/>
</dbReference>
<reference evidence="9" key="1">
    <citation type="submission" date="2019-06" db="EMBL/GenBank/DDBJ databases">
        <title>Draft genome sequence of the griseofulvin-producing fungus Xylaria cubensis strain G536.</title>
        <authorList>
            <person name="Mead M.E."/>
            <person name="Raja H.A."/>
            <person name="Steenwyk J.L."/>
            <person name="Knowles S.L."/>
            <person name="Oberlies N.H."/>
            <person name="Rokas A."/>
        </authorList>
    </citation>
    <scope>NUCLEOTIDE SEQUENCE [LARGE SCALE GENOMIC DNA]</scope>
    <source>
        <strain evidence="9">G536</strain>
    </source>
</reference>
<accession>A0A553HR64</accession>
<dbReference type="Pfam" id="PF00067">
    <property type="entry name" value="p450"/>
    <property type="match status" value="1"/>
</dbReference>
<evidence type="ECO:0000256" key="1">
    <source>
        <dbReference type="ARBA" id="ARBA00001971"/>
    </source>
</evidence>
<dbReference type="GO" id="GO:0004497">
    <property type="term" value="F:monooxygenase activity"/>
    <property type="evidence" value="ECO:0007669"/>
    <property type="project" value="UniProtKB-KW"/>
</dbReference>
<dbReference type="Gene3D" id="1.10.630.10">
    <property type="entry name" value="Cytochrome P450"/>
    <property type="match status" value="1"/>
</dbReference>
<dbReference type="InterPro" id="IPR002401">
    <property type="entry name" value="Cyt_P450_E_grp-I"/>
</dbReference>
<evidence type="ECO:0000256" key="5">
    <source>
        <dbReference type="ARBA" id="ARBA00023004"/>
    </source>
</evidence>
<dbReference type="PANTHER" id="PTHR24305:SF235">
    <property type="entry name" value="CYTOCHROME P450 MONOOXYGENASE APDB-RELATED"/>
    <property type="match status" value="1"/>
</dbReference>
<dbReference type="InterPro" id="IPR050121">
    <property type="entry name" value="Cytochrome_P450_monoxygenase"/>
</dbReference>
<evidence type="ECO:0008006" key="10">
    <source>
        <dbReference type="Google" id="ProtNLM"/>
    </source>
</evidence>
<comment type="cofactor">
    <cofactor evidence="1 6">
        <name>heme</name>
        <dbReference type="ChEBI" id="CHEBI:30413"/>
    </cofactor>
</comment>
<keyword evidence="9" id="KW-1185">Reference proteome</keyword>
<keyword evidence="3 6" id="KW-0479">Metal-binding</keyword>
<dbReference type="InterPro" id="IPR036396">
    <property type="entry name" value="Cyt_P450_sf"/>
</dbReference>
<keyword evidence="4 7" id="KW-0560">Oxidoreductase</keyword>
<dbReference type="InterPro" id="IPR017972">
    <property type="entry name" value="Cyt_P450_CS"/>
</dbReference>
<evidence type="ECO:0000256" key="4">
    <source>
        <dbReference type="ARBA" id="ARBA00023002"/>
    </source>
</evidence>
<protein>
    <recommendedName>
        <fullName evidence="10">Cytochrome P450</fullName>
    </recommendedName>
</protein>
<dbReference type="EMBL" id="VFLP01000055">
    <property type="protein sequence ID" value="TRX90436.1"/>
    <property type="molecule type" value="Genomic_DNA"/>
</dbReference>